<accession>A0A1F6Y808</accession>
<keyword evidence="1" id="KW-1133">Transmembrane helix</keyword>
<feature type="transmembrane region" description="Helical" evidence="1">
    <location>
        <begin position="163"/>
        <end position="181"/>
    </location>
</feature>
<proteinExistence type="predicted"/>
<dbReference type="Proteomes" id="UP000176192">
    <property type="component" value="Unassembled WGS sequence"/>
</dbReference>
<dbReference type="PANTHER" id="PTHR37810">
    <property type="entry name" value="IMMUNITY PROTEIN SDPI"/>
    <property type="match status" value="1"/>
</dbReference>
<feature type="transmembrane region" description="Helical" evidence="1">
    <location>
        <begin position="115"/>
        <end position="134"/>
    </location>
</feature>
<feature type="transmembrane region" description="Helical" evidence="1">
    <location>
        <begin position="187"/>
        <end position="208"/>
    </location>
</feature>
<organism evidence="3 4">
    <name type="scientific">Candidatus Nomurabacteria bacterium RIFCSPLOWO2_12_FULL_46_14</name>
    <dbReference type="NCBI Taxonomy" id="1801797"/>
    <lineage>
        <taxon>Bacteria</taxon>
        <taxon>Candidatus Nomuraibacteriota</taxon>
    </lineage>
</organism>
<evidence type="ECO:0000313" key="4">
    <source>
        <dbReference type="Proteomes" id="UP000176192"/>
    </source>
</evidence>
<feature type="domain" description="DUF1648" evidence="2">
    <location>
        <begin position="13"/>
        <end position="60"/>
    </location>
</feature>
<feature type="transmembrane region" description="Helical" evidence="1">
    <location>
        <begin position="7"/>
        <end position="28"/>
    </location>
</feature>
<dbReference type="Pfam" id="PF13630">
    <property type="entry name" value="SdpI"/>
    <property type="match status" value="1"/>
</dbReference>
<keyword evidence="1" id="KW-0472">Membrane</keyword>
<dbReference type="GO" id="GO:0009636">
    <property type="term" value="P:response to toxic substance"/>
    <property type="evidence" value="ECO:0007669"/>
    <property type="project" value="TreeGrafter"/>
</dbReference>
<gene>
    <name evidence="3" type="ORF">A3G06_01235</name>
</gene>
<dbReference type="PANTHER" id="PTHR37810:SF5">
    <property type="entry name" value="IMMUNITY PROTEIN SDPI"/>
    <property type="match status" value="1"/>
</dbReference>
<reference evidence="3 4" key="1">
    <citation type="journal article" date="2016" name="Nat. Commun.">
        <title>Thousands of microbial genomes shed light on interconnected biogeochemical processes in an aquifer system.</title>
        <authorList>
            <person name="Anantharaman K."/>
            <person name="Brown C.T."/>
            <person name="Hug L.A."/>
            <person name="Sharon I."/>
            <person name="Castelle C.J."/>
            <person name="Probst A.J."/>
            <person name="Thomas B.C."/>
            <person name="Singh A."/>
            <person name="Wilkins M.J."/>
            <person name="Karaoz U."/>
            <person name="Brodie E.L."/>
            <person name="Williams K.H."/>
            <person name="Hubbard S.S."/>
            <person name="Banfield J.F."/>
        </authorList>
    </citation>
    <scope>NUCLEOTIDE SEQUENCE [LARGE SCALE GENOMIC DNA]</scope>
</reference>
<evidence type="ECO:0000259" key="2">
    <source>
        <dbReference type="Pfam" id="PF07853"/>
    </source>
</evidence>
<dbReference type="PIRSF" id="PIRSF038959">
    <property type="entry name" value="SdpI"/>
    <property type="match status" value="1"/>
</dbReference>
<evidence type="ECO:0000313" key="3">
    <source>
        <dbReference type="EMBL" id="OGJ02514.1"/>
    </source>
</evidence>
<keyword evidence="1" id="KW-0812">Transmembrane</keyword>
<dbReference type="STRING" id="1801797.A3G06_01235"/>
<dbReference type="EMBL" id="MFVV01000043">
    <property type="protein sequence ID" value="OGJ02514.1"/>
    <property type="molecule type" value="Genomic_DNA"/>
</dbReference>
<dbReference type="InterPro" id="IPR025962">
    <property type="entry name" value="SdpI/YhfL"/>
</dbReference>
<name>A0A1F6Y808_9BACT</name>
<comment type="caution">
    <text evidence="3">The sequence shown here is derived from an EMBL/GenBank/DDBJ whole genome shotgun (WGS) entry which is preliminary data.</text>
</comment>
<sequence length="214" mass="25024">MSTKVTNIVLLVVIVISFGAGVGLYPSLPDQMASHWNAAGAVDDYMGKFWGTFLLPTIMLMMLVLYFIIPKIDPLGKNIGDFRKYYNLFWVFLFLFMAYVFKLTILWNLGWQFDFTLLLMPALAVLWFCLGVFLKRAKRNWFVGIRTPWTLSSDLVWDKTHQVGGRLFQVTAPIILISIWFQDKLFYFLFIPVMATILFCVIYSYILYWRENKS</sequence>
<evidence type="ECO:0000256" key="1">
    <source>
        <dbReference type="SAM" id="Phobius"/>
    </source>
</evidence>
<dbReference type="AlphaFoldDB" id="A0A1F6Y808"/>
<feature type="transmembrane region" description="Helical" evidence="1">
    <location>
        <begin position="48"/>
        <end position="68"/>
    </location>
</feature>
<dbReference type="InterPro" id="IPR012867">
    <property type="entry name" value="DUF1648"/>
</dbReference>
<dbReference type="Pfam" id="PF07853">
    <property type="entry name" value="DUF1648"/>
    <property type="match status" value="1"/>
</dbReference>
<dbReference type="InterPro" id="IPR026272">
    <property type="entry name" value="SdpI"/>
</dbReference>
<feature type="transmembrane region" description="Helical" evidence="1">
    <location>
        <begin position="88"/>
        <end position="109"/>
    </location>
</feature>
<protein>
    <recommendedName>
        <fullName evidence="2">DUF1648 domain-containing protein</fullName>
    </recommendedName>
</protein>